<keyword evidence="7" id="KW-1185">Reference proteome</keyword>
<accession>A0A1V6PKL7</accession>
<gene>
    <name evidence="6" type="ORF">PENANT_c103G08522</name>
</gene>
<proteinExistence type="predicted"/>
<evidence type="ECO:0000256" key="1">
    <source>
        <dbReference type="ARBA" id="ARBA00004123"/>
    </source>
</evidence>
<dbReference type="PANTHER" id="PTHR46481">
    <property type="entry name" value="ZINC FINGER BED DOMAIN-CONTAINING PROTEIN 4"/>
    <property type="match status" value="1"/>
</dbReference>
<keyword evidence="5" id="KW-0539">Nucleus</keyword>
<sequence length="314" mass="36358">MSLVPPPIPETLQRVGPPRKKIYILWTEMANDDFIAWWLQTEFGSQMKRNIFDVKHQSECWDHFEQVAAAQDGTPKAHHTPQRLHFTQQAWMERLITFITASRLPFVLIEHPEFRALIEIARLAPSMPEIPSAFTVRRHLREIVEQRQYTLLRKLPQGAKLSIALDCWTSPFRQSFMAVTGYFLDQEWNYREILLGFEPLHGSHTGAYLSTVLLNLLEKYQVVHRVLTITTDNASNNGTLLGSLQEAVESLELPRHIPVIQIPCIAHVIQLSLKELLGQMDANPRNDREEMEWVEEGTRARQENRKIVVTLNKV</sequence>
<dbReference type="EMBL" id="MDYN01000103">
    <property type="protein sequence ID" value="OQD77423.1"/>
    <property type="molecule type" value="Genomic_DNA"/>
</dbReference>
<evidence type="ECO:0000313" key="6">
    <source>
        <dbReference type="EMBL" id="OQD77423.1"/>
    </source>
</evidence>
<dbReference type="Proteomes" id="UP000191672">
    <property type="component" value="Unassembled WGS sequence"/>
</dbReference>
<reference evidence="7" key="1">
    <citation type="journal article" date="2017" name="Nat. Microbiol.">
        <title>Global analysis of biosynthetic gene clusters reveals vast potential of secondary metabolite production in Penicillium species.</title>
        <authorList>
            <person name="Nielsen J.C."/>
            <person name="Grijseels S."/>
            <person name="Prigent S."/>
            <person name="Ji B."/>
            <person name="Dainat J."/>
            <person name="Nielsen K.F."/>
            <person name="Frisvad J.C."/>
            <person name="Workman M."/>
            <person name="Nielsen J."/>
        </authorList>
    </citation>
    <scope>NUCLEOTIDE SEQUENCE [LARGE SCALE GENOMIC DNA]</scope>
    <source>
        <strain evidence="7">IBT 31811</strain>
    </source>
</reference>
<dbReference type="GO" id="GO:0005634">
    <property type="term" value="C:nucleus"/>
    <property type="evidence" value="ECO:0007669"/>
    <property type="project" value="UniProtKB-SubCell"/>
</dbReference>
<dbReference type="AlphaFoldDB" id="A0A1V6PKL7"/>
<evidence type="ECO:0008006" key="8">
    <source>
        <dbReference type="Google" id="ProtNLM"/>
    </source>
</evidence>
<evidence type="ECO:0000256" key="2">
    <source>
        <dbReference type="ARBA" id="ARBA00022723"/>
    </source>
</evidence>
<comment type="caution">
    <text evidence="6">The sequence shown here is derived from an EMBL/GenBank/DDBJ whole genome shotgun (WGS) entry which is preliminary data.</text>
</comment>
<name>A0A1V6PKL7_9EURO</name>
<organism evidence="6 7">
    <name type="scientific">Penicillium antarcticum</name>
    <dbReference type="NCBI Taxonomy" id="416450"/>
    <lineage>
        <taxon>Eukaryota</taxon>
        <taxon>Fungi</taxon>
        <taxon>Dikarya</taxon>
        <taxon>Ascomycota</taxon>
        <taxon>Pezizomycotina</taxon>
        <taxon>Eurotiomycetes</taxon>
        <taxon>Eurotiomycetidae</taxon>
        <taxon>Eurotiales</taxon>
        <taxon>Aspergillaceae</taxon>
        <taxon>Penicillium</taxon>
    </lineage>
</organism>
<keyword evidence="4" id="KW-0862">Zinc</keyword>
<keyword evidence="3" id="KW-0863">Zinc-finger</keyword>
<dbReference type="SUPFAM" id="SSF53098">
    <property type="entry name" value="Ribonuclease H-like"/>
    <property type="match status" value="1"/>
</dbReference>
<evidence type="ECO:0000256" key="4">
    <source>
        <dbReference type="ARBA" id="ARBA00022833"/>
    </source>
</evidence>
<dbReference type="GO" id="GO:0008270">
    <property type="term" value="F:zinc ion binding"/>
    <property type="evidence" value="ECO:0007669"/>
    <property type="project" value="UniProtKB-KW"/>
</dbReference>
<dbReference type="InterPro" id="IPR012337">
    <property type="entry name" value="RNaseH-like_sf"/>
</dbReference>
<evidence type="ECO:0000256" key="3">
    <source>
        <dbReference type="ARBA" id="ARBA00022771"/>
    </source>
</evidence>
<dbReference type="STRING" id="416450.A0A1V6PKL7"/>
<protein>
    <recommendedName>
        <fullName evidence="8">DUF659 domain-containing protein</fullName>
    </recommendedName>
</protein>
<dbReference type="PANTHER" id="PTHR46481:SF10">
    <property type="entry name" value="ZINC FINGER BED DOMAIN-CONTAINING PROTEIN 39"/>
    <property type="match status" value="1"/>
</dbReference>
<comment type="subcellular location">
    <subcellularLocation>
        <location evidence="1">Nucleus</location>
    </subcellularLocation>
</comment>
<dbReference type="InterPro" id="IPR052035">
    <property type="entry name" value="ZnF_BED_domain_contain"/>
</dbReference>
<evidence type="ECO:0000256" key="5">
    <source>
        <dbReference type="ARBA" id="ARBA00023242"/>
    </source>
</evidence>
<keyword evidence="2" id="KW-0479">Metal-binding</keyword>
<evidence type="ECO:0000313" key="7">
    <source>
        <dbReference type="Proteomes" id="UP000191672"/>
    </source>
</evidence>